<dbReference type="EMBL" id="BMAW01059805">
    <property type="protein sequence ID" value="GFT22784.1"/>
    <property type="molecule type" value="Genomic_DNA"/>
</dbReference>
<organism evidence="2 3">
    <name type="scientific">Nephila pilipes</name>
    <name type="common">Giant wood spider</name>
    <name type="synonym">Nephila maculata</name>
    <dbReference type="NCBI Taxonomy" id="299642"/>
    <lineage>
        <taxon>Eukaryota</taxon>
        <taxon>Metazoa</taxon>
        <taxon>Ecdysozoa</taxon>
        <taxon>Arthropoda</taxon>
        <taxon>Chelicerata</taxon>
        <taxon>Arachnida</taxon>
        <taxon>Araneae</taxon>
        <taxon>Araneomorphae</taxon>
        <taxon>Entelegynae</taxon>
        <taxon>Araneoidea</taxon>
        <taxon>Nephilidae</taxon>
        <taxon>Nephila</taxon>
    </lineage>
</organism>
<reference evidence="2" key="1">
    <citation type="submission" date="2020-08" db="EMBL/GenBank/DDBJ databases">
        <title>Multicomponent nature underlies the extraordinary mechanical properties of spider dragline silk.</title>
        <authorList>
            <person name="Kono N."/>
            <person name="Nakamura H."/>
            <person name="Mori M."/>
            <person name="Yoshida Y."/>
            <person name="Ohtoshi R."/>
            <person name="Malay A.D."/>
            <person name="Moran D.A.P."/>
            <person name="Tomita M."/>
            <person name="Numata K."/>
            <person name="Arakawa K."/>
        </authorList>
    </citation>
    <scope>NUCLEOTIDE SEQUENCE</scope>
</reference>
<keyword evidence="3" id="KW-1185">Reference proteome</keyword>
<proteinExistence type="predicted"/>
<sequence>MEVRVNMTSRYYGTPGHVRKVWYFAHLNTIAEEGHSTAFYYSTSPLVWGCRTVSYVVLTQMEWSCFINVPPSLALSTSENVSNDFEPLSDEDDTEL</sequence>
<evidence type="ECO:0000313" key="3">
    <source>
        <dbReference type="Proteomes" id="UP000887013"/>
    </source>
</evidence>
<name>A0A8X6NN77_NEPPI</name>
<accession>A0A8X6NN77</accession>
<evidence type="ECO:0000256" key="1">
    <source>
        <dbReference type="SAM" id="MobiDB-lite"/>
    </source>
</evidence>
<dbReference type="AlphaFoldDB" id="A0A8X6NN77"/>
<feature type="compositionally biased region" description="Acidic residues" evidence="1">
    <location>
        <begin position="87"/>
        <end position="96"/>
    </location>
</feature>
<evidence type="ECO:0000313" key="2">
    <source>
        <dbReference type="EMBL" id="GFT22784.1"/>
    </source>
</evidence>
<comment type="caution">
    <text evidence="2">The sequence shown here is derived from an EMBL/GenBank/DDBJ whole genome shotgun (WGS) entry which is preliminary data.</text>
</comment>
<feature type="region of interest" description="Disordered" evidence="1">
    <location>
        <begin position="75"/>
        <end position="96"/>
    </location>
</feature>
<dbReference type="Proteomes" id="UP000887013">
    <property type="component" value="Unassembled WGS sequence"/>
</dbReference>
<gene>
    <name evidence="2" type="ORF">NPIL_443081</name>
</gene>
<protein>
    <submittedName>
        <fullName evidence="2">Uncharacterized protein</fullName>
    </submittedName>
</protein>